<keyword evidence="2" id="KW-0238">DNA-binding</keyword>
<dbReference type="Gene3D" id="1.10.10.60">
    <property type="entry name" value="Homeodomain-like"/>
    <property type="match status" value="2"/>
</dbReference>
<feature type="domain" description="HTH araC/xylS-type" evidence="5">
    <location>
        <begin position="202"/>
        <end position="300"/>
    </location>
</feature>
<comment type="caution">
    <text evidence="6">The sequence shown here is derived from an EMBL/GenBank/DDBJ whole genome shotgun (WGS) entry which is preliminary data.</text>
</comment>
<dbReference type="Proteomes" id="UP000295163">
    <property type="component" value="Unassembled WGS sequence"/>
</dbReference>
<dbReference type="InterPro" id="IPR020449">
    <property type="entry name" value="Tscrpt_reg_AraC-type_HTH"/>
</dbReference>
<evidence type="ECO:0000313" key="7">
    <source>
        <dbReference type="Proteomes" id="UP000295163"/>
    </source>
</evidence>
<dbReference type="CDD" id="cd06976">
    <property type="entry name" value="cupin_MtlR-like_N"/>
    <property type="match status" value="1"/>
</dbReference>
<dbReference type="InterPro" id="IPR009057">
    <property type="entry name" value="Homeodomain-like_sf"/>
</dbReference>
<evidence type="ECO:0000256" key="1">
    <source>
        <dbReference type="ARBA" id="ARBA00023015"/>
    </source>
</evidence>
<gene>
    <name evidence="6" type="ORF">E2R59_04595</name>
</gene>
<dbReference type="GO" id="GO:0043565">
    <property type="term" value="F:sequence-specific DNA binding"/>
    <property type="evidence" value="ECO:0007669"/>
    <property type="project" value="InterPro"/>
</dbReference>
<evidence type="ECO:0000313" key="6">
    <source>
        <dbReference type="EMBL" id="TDL44849.1"/>
    </source>
</evidence>
<evidence type="ECO:0000256" key="3">
    <source>
        <dbReference type="ARBA" id="ARBA00023163"/>
    </source>
</evidence>
<dbReference type="PANTHER" id="PTHR43280">
    <property type="entry name" value="ARAC-FAMILY TRANSCRIPTIONAL REGULATOR"/>
    <property type="match status" value="1"/>
</dbReference>
<dbReference type="InterPro" id="IPR018062">
    <property type="entry name" value="HTH_AraC-typ_CS"/>
</dbReference>
<evidence type="ECO:0000259" key="5">
    <source>
        <dbReference type="PROSITE" id="PS01124"/>
    </source>
</evidence>
<dbReference type="EMBL" id="SMZT01000002">
    <property type="protein sequence ID" value="TDL44849.1"/>
    <property type="molecule type" value="Genomic_DNA"/>
</dbReference>
<keyword evidence="3" id="KW-0804">Transcription</keyword>
<organism evidence="6 7">
    <name type="scientific">Kocuria rosea</name>
    <name type="common">Deinococcus erythromyxa</name>
    <name type="synonym">Micrococcus rubens</name>
    <dbReference type="NCBI Taxonomy" id="1275"/>
    <lineage>
        <taxon>Bacteria</taxon>
        <taxon>Bacillati</taxon>
        <taxon>Actinomycetota</taxon>
        <taxon>Actinomycetes</taxon>
        <taxon>Micrococcales</taxon>
        <taxon>Micrococcaceae</taxon>
        <taxon>Kocuria</taxon>
    </lineage>
</organism>
<dbReference type="SMART" id="SM00342">
    <property type="entry name" value="HTH_ARAC"/>
    <property type="match status" value="1"/>
</dbReference>
<name>A0A4R5YK33_KOCRO</name>
<protein>
    <submittedName>
        <fullName evidence="6">AraC family transcriptional regulator</fullName>
    </submittedName>
</protein>
<dbReference type="GO" id="GO:0003700">
    <property type="term" value="F:DNA-binding transcription factor activity"/>
    <property type="evidence" value="ECO:0007669"/>
    <property type="project" value="InterPro"/>
</dbReference>
<dbReference type="AlphaFoldDB" id="A0A4R5YK33"/>
<evidence type="ECO:0000256" key="4">
    <source>
        <dbReference type="SAM" id="MobiDB-lite"/>
    </source>
</evidence>
<dbReference type="PROSITE" id="PS00041">
    <property type="entry name" value="HTH_ARAC_FAMILY_1"/>
    <property type="match status" value="1"/>
</dbReference>
<proteinExistence type="predicted"/>
<accession>A0A4R5YK33</accession>
<dbReference type="PRINTS" id="PR00032">
    <property type="entry name" value="HTHARAC"/>
</dbReference>
<dbReference type="PROSITE" id="PS01124">
    <property type="entry name" value="HTH_ARAC_FAMILY_2"/>
    <property type="match status" value="1"/>
</dbReference>
<evidence type="ECO:0000256" key="2">
    <source>
        <dbReference type="ARBA" id="ARBA00023125"/>
    </source>
</evidence>
<feature type="region of interest" description="Disordered" evidence="4">
    <location>
        <begin position="1"/>
        <end position="23"/>
    </location>
</feature>
<reference evidence="6 7" key="1">
    <citation type="submission" date="2019-03" db="EMBL/GenBank/DDBJ databases">
        <title>Genome Sequencing and Assembly of Various Microbes Isolated from Partially Reclaimed Soil and Acid Mine Drainage (AMD) Site.</title>
        <authorList>
            <person name="Steinbock B."/>
            <person name="Bechtold R."/>
            <person name="Sevigny J.L."/>
            <person name="Thomas D."/>
            <person name="Cuthill L.R."/>
            <person name="Aveiro Johannsen E.J."/>
            <person name="Thomas K."/>
            <person name="Ghosh A."/>
        </authorList>
    </citation>
    <scope>NUCLEOTIDE SEQUENCE [LARGE SCALE GENOMIC DNA]</scope>
    <source>
        <strain evidence="6 7">S-A3</strain>
    </source>
</reference>
<dbReference type="Pfam" id="PF12833">
    <property type="entry name" value="HTH_18"/>
    <property type="match status" value="1"/>
</dbReference>
<sequence length="303" mass="33587">MLTVAAAARSTTPEDATSPVRELVIPDPSSSVRWHEHDWPHPLARWHYHPEVEVHLIRESSGTVMAGDWAGPFGPGHLSLMGSFLPHNWISHRDDDAVVRHRDAVLQFDQERFFAAAGTLPELEALRPLLEAAARGIEFTGRTAVQGAAAMEAVNGTFGLRRLAAVAELLAVLAESPESERRYLDSRGGSYRLDASEAEVFNRALGYITEHLDGRMLVPEVAEAVGLSRDAFSRLFAKATGVGFNRTVTRMRLTEACRLLRGTDLPVSDICYRVGFTNLSNFNRHFRATTGTTPSRYRRIDQL</sequence>
<dbReference type="PANTHER" id="PTHR43280:SF27">
    <property type="entry name" value="TRANSCRIPTIONAL REGULATOR MTLR"/>
    <property type="match status" value="1"/>
</dbReference>
<dbReference type="InterPro" id="IPR018060">
    <property type="entry name" value="HTH_AraC"/>
</dbReference>
<dbReference type="SUPFAM" id="SSF46689">
    <property type="entry name" value="Homeodomain-like"/>
    <property type="match status" value="2"/>
</dbReference>
<keyword evidence="1" id="KW-0805">Transcription regulation</keyword>